<organism evidence="9 10">
    <name type="scientific">Agrocybe chaxingu</name>
    <dbReference type="NCBI Taxonomy" id="84603"/>
    <lineage>
        <taxon>Eukaryota</taxon>
        <taxon>Fungi</taxon>
        <taxon>Dikarya</taxon>
        <taxon>Basidiomycota</taxon>
        <taxon>Agaricomycotina</taxon>
        <taxon>Agaricomycetes</taxon>
        <taxon>Agaricomycetidae</taxon>
        <taxon>Agaricales</taxon>
        <taxon>Agaricineae</taxon>
        <taxon>Strophariaceae</taxon>
        <taxon>Agrocybe</taxon>
    </lineage>
</organism>
<keyword evidence="5" id="KW-0472">Membrane</keyword>
<dbReference type="PANTHER" id="PTHR24269:SF16">
    <property type="entry name" value="PROTEIN SLG1"/>
    <property type="match status" value="1"/>
</dbReference>
<dbReference type="GO" id="GO:0005886">
    <property type="term" value="C:plasma membrane"/>
    <property type="evidence" value="ECO:0007669"/>
    <property type="project" value="TreeGrafter"/>
</dbReference>
<evidence type="ECO:0000256" key="2">
    <source>
        <dbReference type="ARBA" id="ARBA00022692"/>
    </source>
</evidence>
<dbReference type="PROSITE" id="PS51212">
    <property type="entry name" value="WSC"/>
    <property type="match status" value="2"/>
</dbReference>
<evidence type="ECO:0000313" key="10">
    <source>
        <dbReference type="Proteomes" id="UP001148786"/>
    </source>
</evidence>
<evidence type="ECO:0000259" key="8">
    <source>
        <dbReference type="PROSITE" id="PS51212"/>
    </source>
</evidence>
<comment type="caution">
    <text evidence="9">The sequence shown here is derived from an EMBL/GenBank/DDBJ whole genome shotgun (WGS) entry which is preliminary data.</text>
</comment>
<evidence type="ECO:0000313" key="9">
    <source>
        <dbReference type="EMBL" id="KAJ3498862.1"/>
    </source>
</evidence>
<evidence type="ECO:0000256" key="1">
    <source>
        <dbReference type="ARBA" id="ARBA00004167"/>
    </source>
</evidence>
<dbReference type="Pfam" id="PF01822">
    <property type="entry name" value="WSC"/>
    <property type="match status" value="2"/>
</dbReference>
<keyword evidence="3" id="KW-0732">Signal</keyword>
<feature type="region of interest" description="Disordered" evidence="7">
    <location>
        <begin position="1"/>
        <end position="22"/>
    </location>
</feature>
<dbReference type="InterPro" id="IPR002889">
    <property type="entry name" value="WSC_carb-bd"/>
</dbReference>
<feature type="compositionally biased region" description="Polar residues" evidence="7">
    <location>
        <begin position="11"/>
        <end position="22"/>
    </location>
</feature>
<gene>
    <name evidence="9" type="ORF">NLJ89_g10166</name>
</gene>
<keyword evidence="4" id="KW-1133">Transmembrane helix</keyword>
<evidence type="ECO:0000256" key="4">
    <source>
        <dbReference type="ARBA" id="ARBA00022989"/>
    </source>
</evidence>
<feature type="domain" description="WSC" evidence="8">
    <location>
        <begin position="38"/>
        <end position="137"/>
    </location>
</feature>
<evidence type="ECO:0000256" key="5">
    <source>
        <dbReference type="ARBA" id="ARBA00023136"/>
    </source>
</evidence>
<dbReference type="OrthoDB" id="5985073at2759"/>
<keyword evidence="2" id="KW-0812">Transmembrane</keyword>
<keyword evidence="6" id="KW-0325">Glycoprotein</keyword>
<dbReference type="EMBL" id="JANKHO010001774">
    <property type="protein sequence ID" value="KAJ3498862.1"/>
    <property type="molecule type" value="Genomic_DNA"/>
</dbReference>
<protein>
    <recommendedName>
        <fullName evidence="8">WSC domain-containing protein</fullName>
    </recommendedName>
</protein>
<name>A0A9W8MQI9_9AGAR</name>
<proteinExistence type="predicted"/>
<dbReference type="PANTHER" id="PTHR24269">
    <property type="entry name" value="KREMEN PROTEIN"/>
    <property type="match status" value="1"/>
</dbReference>
<evidence type="ECO:0000256" key="7">
    <source>
        <dbReference type="SAM" id="MobiDB-lite"/>
    </source>
</evidence>
<dbReference type="Proteomes" id="UP001148786">
    <property type="component" value="Unassembled WGS sequence"/>
</dbReference>
<keyword evidence="10" id="KW-1185">Reference proteome</keyword>
<dbReference type="InterPro" id="IPR051836">
    <property type="entry name" value="Kremen_rcpt"/>
</dbReference>
<reference evidence="9" key="1">
    <citation type="submission" date="2022-07" db="EMBL/GenBank/DDBJ databases">
        <title>Genome Sequence of Agrocybe chaxingu.</title>
        <authorList>
            <person name="Buettner E."/>
        </authorList>
    </citation>
    <scope>NUCLEOTIDE SEQUENCE</scope>
    <source>
        <strain evidence="9">MP-N11</strain>
    </source>
</reference>
<dbReference type="AlphaFoldDB" id="A0A9W8MQI9"/>
<comment type="subcellular location">
    <subcellularLocation>
        <location evidence="1">Membrane</location>
        <topology evidence="1">Single-pass membrane protein</topology>
    </subcellularLocation>
</comment>
<evidence type="ECO:0000256" key="6">
    <source>
        <dbReference type="ARBA" id="ARBA00023180"/>
    </source>
</evidence>
<feature type="domain" description="WSC" evidence="8">
    <location>
        <begin position="149"/>
        <end position="244"/>
    </location>
</feature>
<dbReference type="SMART" id="SM00321">
    <property type="entry name" value="WSC"/>
    <property type="match status" value="2"/>
</dbReference>
<accession>A0A9W8MQI9</accession>
<evidence type="ECO:0000256" key="3">
    <source>
        <dbReference type="ARBA" id="ARBA00022729"/>
    </source>
</evidence>
<sequence length="244" mass="25127">MLPRSPDARTLLQTPMAQSTDGPSLVASRITSLYSSILRTSNGCLRDDAPGSRTLLEASTVNPALTPAVCTEFCQGAASTPTSFNFAGVEFSSECYCDFNIQGTATQVDGSECAFPCAGDPTLTCGGAGRVGIFTNGGPVPTNKDQVGAWSFEGCHTDAIDGNGRTLTGPFEVVGGVTVEGCIAQCETGGFTITGLEFGQECWCGTSFLVANTSAPVRECSMACKADPTELCGAPSRLSTVKVA</sequence>